<dbReference type="CDD" id="cd00635">
    <property type="entry name" value="PLPDE_III_YBL036c_like"/>
    <property type="match status" value="1"/>
</dbReference>
<reference evidence="6" key="1">
    <citation type="submission" date="2019-03" db="EMBL/GenBank/DDBJ databases">
        <title>Lake Tanganyika Metagenome-Assembled Genomes (MAGs).</title>
        <authorList>
            <person name="Tran P."/>
        </authorList>
    </citation>
    <scope>NUCLEOTIDE SEQUENCE</scope>
    <source>
        <strain evidence="6">K_DeepCast_65m_m2_066</strain>
    </source>
</reference>
<dbReference type="NCBIfam" id="TIGR00044">
    <property type="entry name" value="YggS family pyridoxal phosphate-dependent enzyme"/>
    <property type="match status" value="1"/>
</dbReference>
<protein>
    <recommendedName>
        <fullName evidence="2">Pyridoxal phosphate homeostasis protein</fullName>
        <shortName evidence="2">PLP homeostasis protein</shortName>
    </recommendedName>
</protein>
<comment type="caution">
    <text evidence="6">The sequence shown here is derived from an EMBL/GenBank/DDBJ whole genome shotgun (WGS) entry which is preliminary data.</text>
</comment>
<dbReference type="PIRSF" id="PIRSF004848">
    <property type="entry name" value="YBL036c_PLPDEIII"/>
    <property type="match status" value="1"/>
</dbReference>
<dbReference type="InterPro" id="IPR029066">
    <property type="entry name" value="PLP-binding_barrel"/>
</dbReference>
<dbReference type="InterPro" id="IPR011078">
    <property type="entry name" value="PyrdxlP_homeostasis"/>
</dbReference>
<feature type="modified residue" description="N6-(pyridoxal phosphate)lysine" evidence="2 3">
    <location>
        <position position="47"/>
    </location>
</feature>
<evidence type="ECO:0000256" key="4">
    <source>
        <dbReference type="RuleBase" id="RU004514"/>
    </source>
</evidence>
<dbReference type="PANTHER" id="PTHR10146:SF14">
    <property type="entry name" value="PYRIDOXAL PHOSPHATE HOMEOSTASIS PROTEIN"/>
    <property type="match status" value="1"/>
</dbReference>
<sequence length="247" mass="27100">MLETATHHPEKVLSIAQNVARVQERIRQAALRVGRDPASVQLVAASKTVDAARMRAAMAAGVTIFGENYLQEARDKIGQLGQQGASWHLIGTLQRNKVRYIFDLFDMLHSLDSLALAEEINRRGARLGRRMAVLLEVNVGGELTKGGFEPAELLAEAPNLAQLPHLQVQGLMTIPPPTVHPEGARPFYRQLRELRDRLVAQEIDGLTWQELSMGMTADFEVAIEEGATLVRVGTAIFGARPPVAHHG</sequence>
<evidence type="ECO:0000256" key="1">
    <source>
        <dbReference type="ARBA" id="ARBA00022898"/>
    </source>
</evidence>
<comment type="function">
    <text evidence="2">Pyridoxal 5'-phosphate (PLP)-binding protein, which is involved in PLP homeostasis.</text>
</comment>
<dbReference type="AlphaFoldDB" id="A0A938B4Y6"/>
<evidence type="ECO:0000256" key="2">
    <source>
        <dbReference type="HAMAP-Rule" id="MF_02087"/>
    </source>
</evidence>
<organism evidence="6 7">
    <name type="scientific">Tectimicrobiota bacterium</name>
    <dbReference type="NCBI Taxonomy" id="2528274"/>
    <lineage>
        <taxon>Bacteria</taxon>
        <taxon>Pseudomonadati</taxon>
        <taxon>Nitrospinota/Tectimicrobiota group</taxon>
        <taxon>Candidatus Tectimicrobiota</taxon>
    </lineage>
</organism>
<evidence type="ECO:0000256" key="3">
    <source>
        <dbReference type="PIRSR" id="PIRSR004848-1"/>
    </source>
</evidence>
<accession>A0A938B4Y6</accession>
<dbReference type="Gene3D" id="3.20.20.10">
    <property type="entry name" value="Alanine racemase"/>
    <property type="match status" value="1"/>
</dbReference>
<comment type="cofactor">
    <cofactor evidence="3">
        <name>pyridoxal 5'-phosphate</name>
        <dbReference type="ChEBI" id="CHEBI:597326"/>
    </cofactor>
</comment>
<feature type="domain" description="Alanine racemase N-terminal" evidence="5">
    <location>
        <begin position="20"/>
        <end position="241"/>
    </location>
</feature>
<evidence type="ECO:0000259" key="5">
    <source>
        <dbReference type="Pfam" id="PF01168"/>
    </source>
</evidence>
<comment type="similarity">
    <text evidence="2 4">Belongs to the pyridoxal phosphate-binding protein YggS/PROSC family.</text>
</comment>
<dbReference type="PANTHER" id="PTHR10146">
    <property type="entry name" value="PROLINE SYNTHETASE CO-TRANSCRIBED BACTERIAL HOMOLOG PROTEIN"/>
    <property type="match status" value="1"/>
</dbReference>
<dbReference type="HAMAP" id="MF_02087">
    <property type="entry name" value="PLP_homeostasis"/>
    <property type="match status" value="1"/>
</dbReference>
<dbReference type="Pfam" id="PF01168">
    <property type="entry name" value="Ala_racemase_N"/>
    <property type="match status" value="1"/>
</dbReference>
<dbReference type="Proteomes" id="UP000712673">
    <property type="component" value="Unassembled WGS sequence"/>
</dbReference>
<gene>
    <name evidence="6" type="ORF">FJZ47_15450</name>
</gene>
<dbReference type="InterPro" id="IPR001608">
    <property type="entry name" value="Ala_racemase_N"/>
</dbReference>
<keyword evidence="1 2" id="KW-0663">Pyridoxal phosphate</keyword>
<dbReference type="EMBL" id="VGLS01000503">
    <property type="protein sequence ID" value="MBM3225178.1"/>
    <property type="molecule type" value="Genomic_DNA"/>
</dbReference>
<evidence type="ECO:0000313" key="7">
    <source>
        <dbReference type="Proteomes" id="UP000712673"/>
    </source>
</evidence>
<name>A0A938B4Y6_UNCTE</name>
<evidence type="ECO:0000313" key="6">
    <source>
        <dbReference type="EMBL" id="MBM3225178.1"/>
    </source>
</evidence>
<dbReference type="SUPFAM" id="SSF51419">
    <property type="entry name" value="PLP-binding barrel"/>
    <property type="match status" value="1"/>
</dbReference>
<proteinExistence type="inferred from homology"/>
<dbReference type="GO" id="GO:0030170">
    <property type="term" value="F:pyridoxal phosphate binding"/>
    <property type="evidence" value="ECO:0007669"/>
    <property type="project" value="UniProtKB-UniRule"/>
</dbReference>
<dbReference type="FunFam" id="3.20.20.10:FF:000018">
    <property type="entry name" value="Pyridoxal phosphate homeostasis protein"/>
    <property type="match status" value="1"/>
</dbReference>